<dbReference type="Gene3D" id="3.30.470.10">
    <property type="match status" value="1"/>
</dbReference>
<dbReference type="GO" id="GO:0046394">
    <property type="term" value="P:carboxylic acid biosynthetic process"/>
    <property type="evidence" value="ECO:0007669"/>
    <property type="project" value="UniProtKB-ARBA"/>
</dbReference>
<evidence type="ECO:0008006" key="6">
    <source>
        <dbReference type="Google" id="ProtNLM"/>
    </source>
</evidence>
<dbReference type="AlphaFoldDB" id="A0A1F6PB57"/>
<dbReference type="PANTHER" id="PTHR42743:SF11">
    <property type="entry name" value="AMINODEOXYCHORISMATE LYASE"/>
    <property type="match status" value="1"/>
</dbReference>
<evidence type="ECO:0000256" key="1">
    <source>
        <dbReference type="ARBA" id="ARBA00001933"/>
    </source>
</evidence>
<proteinExistence type="inferred from homology"/>
<dbReference type="EMBL" id="MFRA01000001">
    <property type="protein sequence ID" value="OGH93358.1"/>
    <property type="molecule type" value="Genomic_DNA"/>
</dbReference>
<dbReference type="Gene3D" id="3.20.10.10">
    <property type="entry name" value="D-amino Acid Aminotransferase, subunit A, domain 2"/>
    <property type="match status" value="1"/>
</dbReference>
<evidence type="ECO:0000313" key="5">
    <source>
        <dbReference type="Proteomes" id="UP000176634"/>
    </source>
</evidence>
<dbReference type="GO" id="GO:0003824">
    <property type="term" value="F:catalytic activity"/>
    <property type="evidence" value="ECO:0007669"/>
    <property type="project" value="InterPro"/>
</dbReference>
<dbReference type="SUPFAM" id="SSF56752">
    <property type="entry name" value="D-aminoacid aminotransferase-like PLP-dependent enzymes"/>
    <property type="match status" value="1"/>
</dbReference>
<reference evidence="4 5" key="1">
    <citation type="journal article" date="2016" name="Nat. Commun.">
        <title>Thousands of microbial genomes shed light on interconnected biogeochemical processes in an aquifer system.</title>
        <authorList>
            <person name="Anantharaman K."/>
            <person name="Brown C.T."/>
            <person name="Hug L.A."/>
            <person name="Sharon I."/>
            <person name="Castelle C.J."/>
            <person name="Probst A.J."/>
            <person name="Thomas B.C."/>
            <person name="Singh A."/>
            <person name="Wilkins M.J."/>
            <person name="Karaoz U."/>
            <person name="Brodie E.L."/>
            <person name="Williams K.H."/>
            <person name="Hubbard S.S."/>
            <person name="Banfield J.F."/>
        </authorList>
    </citation>
    <scope>NUCLEOTIDE SEQUENCE [LARGE SCALE GENOMIC DNA]</scope>
</reference>
<dbReference type="Pfam" id="PF01063">
    <property type="entry name" value="Aminotran_4"/>
    <property type="match status" value="1"/>
</dbReference>
<dbReference type="InterPro" id="IPR050571">
    <property type="entry name" value="Class-IV_PLP-Dep_Aminotrnsfr"/>
</dbReference>
<dbReference type="FunFam" id="3.20.10.10:FF:000002">
    <property type="entry name" value="D-alanine aminotransferase"/>
    <property type="match status" value="1"/>
</dbReference>
<dbReference type="PANTHER" id="PTHR42743">
    <property type="entry name" value="AMINO-ACID AMINOTRANSFERASE"/>
    <property type="match status" value="1"/>
</dbReference>
<sequence length="276" mass="31383">MKKFCHINGKILLEEDASVSINDLGLLRGYAVFDFLRTYNGRPFLLQEHLNRLENSAKLVGLKVPLSKVRISKIIDELLKKNKLKETTIKIIVTGGASKDGLTFDINSPTVIIIAKEIHQLQVELYKKGVKMITYDFQRNNSGAKTTDYITMLKLQNKKEKQKAFEILYVNRGLVLEGATSNIFFFKKNTLITPKNNILAGTIRKFVLGLAKKKFKVEERDVKVNEIKSITEAFLTSTTREVLPVVKIDSNKIGNAKVGENTKWLMDVFKNKTYLL</sequence>
<gene>
    <name evidence="4" type="ORF">A2563_01990</name>
</gene>
<comment type="cofactor">
    <cofactor evidence="1">
        <name>pyridoxal 5'-phosphate</name>
        <dbReference type="ChEBI" id="CHEBI:597326"/>
    </cofactor>
</comment>
<evidence type="ECO:0000256" key="3">
    <source>
        <dbReference type="ARBA" id="ARBA00022898"/>
    </source>
</evidence>
<accession>A0A1F6PB57</accession>
<evidence type="ECO:0000313" key="4">
    <source>
        <dbReference type="EMBL" id="OGH93358.1"/>
    </source>
</evidence>
<comment type="caution">
    <text evidence="4">The sequence shown here is derived from an EMBL/GenBank/DDBJ whole genome shotgun (WGS) entry which is preliminary data.</text>
</comment>
<dbReference type="InterPro" id="IPR036038">
    <property type="entry name" value="Aminotransferase-like"/>
</dbReference>
<protein>
    <recommendedName>
        <fullName evidence="6">Amino acid aminotransferase</fullName>
    </recommendedName>
</protein>
<evidence type="ECO:0000256" key="2">
    <source>
        <dbReference type="ARBA" id="ARBA00009320"/>
    </source>
</evidence>
<comment type="similarity">
    <text evidence="2">Belongs to the class-IV pyridoxal-phosphate-dependent aminotransferase family.</text>
</comment>
<dbReference type="STRING" id="1798705.A2563_01990"/>
<organism evidence="4 5">
    <name type="scientific">Candidatus Magasanikbacteria bacterium RIFOXYD1_FULL_40_23</name>
    <dbReference type="NCBI Taxonomy" id="1798705"/>
    <lineage>
        <taxon>Bacteria</taxon>
        <taxon>Candidatus Magasanikiibacteriota</taxon>
    </lineage>
</organism>
<dbReference type="Proteomes" id="UP000176634">
    <property type="component" value="Unassembled WGS sequence"/>
</dbReference>
<dbReference type="InterPro" id="IPR001544">
    <property type="entry name" value="Aminotrans_IV"/>
</dbReference>
<name>A0A1F6PB57_9BACT</name>
<dbReference type="CDD" id="cd00449">
    <property type="entry name" value="PLPDE_IV"/>
    <property type="match status" value="1"/>
</dbReference>
<dbReference type="GO" id="GO:0008652">
    <property type="term" value="P:amino acid biosynthetic process"/>
    <property type="evidence" value="ECO:0007669"/>
    <property type="project" value="UniProtKB-ARBA"/>
</dbReference>
<dbReference type="InterPro" id="IPR043132">
    <property type="entry name" value="BCAT-like_C"/>
</dbReference>
<keyword evidence="3" id="KW-0663">Pyridoxal phosphate</keyword>
<dbReference type="InterPro" id="IPR043131">
    <property type="entry name" value="BCAT-like_N"/>
</dbReference>